<dbReference type="SUPFAM" id="SSF50475">
    <property type="entry name" value="FMN-binding split barrel"/>
    <property type="match status" value="1"/>
</dbReference>
<keyword evidence="3" id="KW-1185">Reference proteome</keyword>
<organism evidence="2 3">
    <name type="scientific">Polyangium fumosum</name>
    <dbReference type="NCBI Taxonomy" id="889272"/>
    <lineage>
        <taxon>Bacteria</taxon>
        <taxon>Pseudomonadati</taxon>
        <taxon>Myxococcota</taxon>
        <taxon>Polyangia</taxon>
        <taxon>Polyangiales</taxon>
        <taxon>Polyangiaceae</taxon>
        <taxon>Polyangium</taxon>
    </lineage>
</organism>
<dbReference type="InterPro" id="IPR038725">
    <property type="entry name" value="YdaG_split_barrel_FMN-bd"/>
</dbReference>
<dbReference type="Pfam" id="PF16242">
    <property type="entry name" value="Pyrid_ox_like"/>
    <property type="match status" value="1"/>
</dbReference>
<dbReference type="Proteomes" id="UP000309215">
    <property type="component" value="Unassembled WGS sequence"/>
</dbReference>
<dbReference type="EMBL" id="SSMQ01000024">
    <property type="protein sequence ID" value="TKD04472.1"/>
    <property type="molecule type" value="Genomic_DNA"/>
</dbReference>
<evidence type="ECO:0000259" key="1">
    <source>
        <dbReference type="Pfam" id="PF16242"/>
    </source>
</evidence>
<protein>
    <submittedName>
        <fullName evidence="2">General stress protein</fullName>
    </submittedName>
</protein>
<feature type="domain" description="General stress protein FMN-binding split barrel" evidence="1">
    <location>
        <begin position="11"/>
        <end position="155"/>
    </location>
</feature>
<evidence type="ECO:0000313" key="3">
    <source>
        <dbReference type="Proteomes" id="UP000309215"/>
    </source>
</evidence>
<dbReference type="InterPro" id="IPR052917">
    <property type="entry name" value="Stress-Dev_Protein"/>
</dbReference>
<dbReference type="RefSeq" id="WP_136931197.1">
    <property type="nucleotide sequence ID" value="NZ_SSMQ01000024.1"/>
</dbReference>
<dbReference type="PANTHER" id="PTHR34818:SF1">
    <property type="entry name" value="PROTEIN BLI-3"/>
    <property type="match status" value="1"/>
</dbReference>
<name>A0A4U1J917_9BACT</name>
<sequence length="178" mass="19896">MAKDGNGHAAAMRKLRRLVKGIRVAMMTTTTGDGTLHSRPMATCEALDEDGALWFFTSCETAKVHEINADHHVNIAYSDPENDRYVSLAGMARVVRDREKMQKLWSPMLRVWFPRGLDEPDIALLRVEVDRAEYWDPSAGLFSAIVSRVRSAVTGAPGFPARHGRIDLRHAEEQPRAA</sequence>
<dbReference type="AlphaFoldDB" id="A0A4U1J917"/>
<gene>
    <name evidence="2" type="ORF">E8A74_22955</name>
</gene>
<dbReference type="InterPro" id="IPR012349">
    <property type="entry name" value="Split_barrel_FMN-bd"/>
</dbReference>
<evidence type="ECO:0000313" key="2">
    <source>
        <dbReference type="EMBL" id="TKD04472.1"/>
    </source>
</evidence>
<dbReference type="OrthoDB" id="1432662at2"/>
<accession>A0A4U1J917</accession>
<proteinExistence type="predicted"/>
<comment type="caution">
    <text evidence="2">The sequence shown here is derived from an EMBL/GenBank/DDBJ whole genome shotgun (WGS) entry which is preliminary data.</text>
</comment>
<reference evidence="2 3" key="1">
    <citation type="submission" date="2019-04" db="EMBL/GenBank/DDBJ databases">
        <authorList>
            <person name="Li Y."/>
            <person name="Wang J."/>
        </authorList>
    </citation>
    <scope>NUCLEOTIDE SEQUENCE [LARGE SCALE GENOMIC DNA]</scope>
    <source>
        <strain evidence="2 3">DSM 14668</strain>
    </source>
</reference>
<dbReference type="Gene3D" id="2.30.110.10">
    <property type="entry name" value="Electron Transport, Fmn-binding Protein, Chain A"/>
    <property type="match status" value="1"/>
</dbReference>
<dbReference type="PANTHER" id="PTHR34818">
    <property type="entry name" value="PROTEIN BLI-3"/>
    <property type="match status" value="1"/>
</dbReference>